<feature type="transmembrane region" description="Helical" evidence="2">
    <location>
        <begin position="107"/>
        <end position="130"/>
    </location>
</feature>
<keyword evidence="3" id="KW-1185">Reference proteome</keyword>
<keyword evidence="2" id="KW-1133">Transmembrane helix</keyword>
<feature type="transmembrane region" description="Helical" evidence="2">
    <location>
        <begin position="44"/>
        <end position="61"/>
    </location>
</feature>
<keyword evidence="2" id="KW-0812">Transmembrane</keyword>
<evidence type="ECO:0000256" key="2">
    <source>
        <dbReference type="SAM" id="Phobius"/>
    </source>
</evidence>
<evidence type="ECO:0000313" key="3">
    <source>
        <dbReference type="Proteomes" id="UP000887574"/>
    </source>
</evidence>
<dbReference type="Proteomes" id="UP000887574">
    <property type="component" value="Unplaced"/>
</dbReference>
<accession>A0A915CRM7</accession>
<evidence type="ECO:0000313" key="4">
    <source>
        <dbReference type="WBParaSite" id="jg11883"/>
    </source>
</evidence>
<organism evidence="3 4">
    <name type="scientific">Ditylenchus dipsaci</name>
    <dbReference type="NCBI Taxonomy" id="166011"/>
    <lineage>
        <taxon>Eukaryota</taxon>
        <taxon>Metazoa</taxon>
        <taxon>Ecdysozoa</taxon>
        <taxon>Nematoda</taxon>
        <taxon>Chromadorea</taxon>
        <taxon>Rhabditida</taxon>
        <taxon>Tylenchina</taxon>
        <taxon>Tylenchomorpha</taxon>
        <taxon>Sphaerularioidea</taxon>
        <taxon>Anguinidae</taxon>
        <taxon>Anguininae</taxon>
        <taxon>Ditylenchus</taxon>
    </lineage>
</organism>
<protein>
    <submittedName>
        <fullName evidence="4">Uncharacterized protein</fullName>
    </submittedName>
</protein>
<feature type="region of interest" description="Disordered" evidence="1">
    <location>
        <begin position="1"/>
        <end position="34"/>
    </location>
</feature>
<keyword evidence="2" id="KW-0472">Membrane</keyword>
<dbReference type="AlphaFoldDB" id="A0A915CRM7"/>
<proteinExistence type="predicted"/>
<dbReference type="WBParaSite" id="jg11883">
    <property type="protein sequence ID" value="jg11883"/>
    <property type="gene ID" value="jg11883"/>
</dbReference>
<reference evidence="4" key="1">
    <citation type="submission" date="2022-11" db="UniProtKB">
        <authorList>
            <consortium name="WormBaseParasite"/>
        </authorList>
    </citation>
    <scope>IDENTIFICATION</scope>
</reference>
<sequence>MDKKAQQLPGQVPGAFGKKKNDVQTAEEEDNASFTKRKRTRKSLFSWLCQLFSLQLEHFWLEVVNTNARKEVSSSRVGILLPYASFCIADNCCKFSKHLPRDNVRPYIAIAFLFLCATICQVYYIVLLYLEAQAISTKSLFSLVLDSSGKKMTTVASIVESWPTSRFGGSMLPLGYSNEMVRHFG</sequence>
<evidence type="ECO:0000256" key="1">
    <source>
        <dbReference type="SAM" id="MobiDB-lite"/>
    </source>
</evidence>
<name>A0A915CRM7_9BILA</name>